<proteinExistence type="predicted"/>
<organism evidence="1 2">
    <name type="scientific">Streptomyces violaceusniger (strain Tu 4113)</name>
    <dbReference type="NCBI Taxonomy" id="653045"/>
    <lineage>
        <taxon>Bacteria</taxon>
        <taxon>Bacillati</taxon>
        <taxon>Actinomycetota</taxon>
        <taxon>Actinomycetes</taxon>
        <taxon>Kitasatosporales</taxon>
        <taxon>Streptomycetaceae</taxon>
        <taxon>Streptomyces</taxon>
        <taxon>Streptomyces violaceusniger group</taxon>
    </lineage>
</organism>
<evidence type="ECO:0000313" key="2">
    <source>
        <dbReference type="Proteomes" id="UP000008703"/>
    </source>
</evidence>
<dbReference type="EMBL" id="CP002994">
    <property type="protein sequence ID" value="AEM83065.1"/>
    <property type="molecule type" value="Genomic_DNA"/>
</dbReference>
<evidence type="ECO:0000313" key="1">
    <source>
        <dbReference type="EMBL" id="AEM83065.1"/>
    </source>
</evidence>
<accession>G2PE89</accession>
<dbReference type="KEGG" id="svl:Strvi_3387"/>
<reference evidence="1" key="1">
    <citation type="submission" date="2011-08" db="EMBL/GenBank/DDBJ databases">
        <title>Complete sequence of chromosome of Streptomyces violaceusniger Tu 4113.</title>
        <authorList>
            <consortium name="US DOE Joint Genome Institute"/>
            <person name="Lucas S."/>
            <person name="Han J."/>
            <person name="Lapidus A."/>
            <person name="Cheng J.-F."/>
            <person name="Goodwin L."/>
            <person name="Pitluck S."/>
            <person name="Peters L."/>
            <person name="Ivanova N."/>
            <person name="Daligault H."/>
            <person name="Detter J.C."/>
            <person name="Han C."/>
            <person name="Tapia R."/>
            <person name="Land M."/>
            <person name="Hauser L."/>
            <person name="Kyrpides N."/>
            <person name="Ivanova N."/>
            <person name="Pagani I."/>
            <person name="Hagen A."/>
            <person name="Katz L."/>
            <person name="Fiedler H.-P."/>
            <person name="Keasling J."/>
            <person name="Fortman J."/>
            <person name="Woyke T."/>
        </authorList>
    </citation>
    <scope>NUCLEOTIDE SEQUENCE [LARGE SCALE GENOMIC DNA]</scope>
    <source>
        <strain evidence="1">Tu 4113</strain>
    </source>
</reference>
<dbReference type="HOGENOM" id="CLU_192337_0_0_11"/>
<dbReference type="AlphaFoldDB" id="G2PE89"/>
<dbReference type="RefSeq" id="WP_014056563.1">
    <property type="nucleotide sequence ID" value="NC_015957.1"/>
</dbReference>
<sequence length="76" mass="8834">MCCPAFPEDLVAAQCAWYRTYRALADPAQSGRTTALRRRLLALSAQVWWHPYWRKAGAGHRLALRTHARELEREVR</sequence>
<dbReference type="Proteomes" id="UP000008703">
    <property type="component" value="Chromosome"/>
</dbReference>
<name>G2PE89_STRV4</name>
<dbReference type="eggNOG" id="ENOG5031WI6">
    <property type="taxonomic scope" value="Bacteria"/>
</dbReference>
<gene>
    <name evidence="1" type="ORF">Strvi_3387</name>
</gene>
<keyword evidence="2" id="KW-1185">Reference proteome</keyword>
<protein>
    <submittedName>
        <fullName evidence="1">Uncharacterized protein</fullName>
    </submittedName>
</protein>